<evidence type="ECO:0000256" key="2">
    <source>
        <dbReference type="ARBA" id="ARBA00022448"/>
    </source>
</evidence>
<keyword evidence="5" id="KW-0029">Amino-acid transport</keyword>
<dbReference type="InterPro" id="IPR003439">
    <property type="entry name" value="ABC_transporter-like_ATP-bd"/>
</dbReference>
<dbReference type="GO" id="GO:0016887">
    <property type="term" value="F:ATP hydrolysis activity"/>
    <property type="evidence" value="ECO:0007669"/>
    <property type="project" value="InterPro"/>
</dbReference>
<sequence length="237" mass="26088">MLEVKGLVAGYGDVPIVRNVSLTAEAGAITTIIGPNGAGKSTLLKAVFNFVKPIAGRVYLSGEDITGLPPHQLVMRGVSFILQRRTIFPELTVEENLEMALWKNRGRERNSSDALENLYKTFPAIASLRNKQSYLLSGGEQRLVELARIIIQQPRVALVDEPTVGLSPKVSLRIYQTLVKLKESGAAILMVDQNVKNAAEISDKLYVMVNGAIAMEGDGRTMSKYLKDIVRSWLKYT</sequence>
<dbReference type="CDD" id="cd03224">
    <property type="entry name" value="ABC_TM1139_LivF_branched"/>
    <property type="match status" value="1"/>
</dbReference>
<evidence type="ECO:0000256" key="1">
    <source>
        <dbReference type="ARBA" id="ARBA00005417"/>
    </source>
</evidence>
<dbReference type="InterPro" id="IPR003593">
    <property type="entry name" value="AAA+_ATPase"/>
</dbReference>
<dbReference type="PROSITE" id="PS00211">
    <property type="entry name" value="ABC_TRANSPORTER_1"/>
    <property type="match status" value="1"/>
</dbReference>
<dbReference type="Gene3D" id="3.40.50.300">
    <property type="entry name" value="P-loop containing nucleotide triphosphate hydrolases"/>
    <property type="match status" value="1"/>
</dbReference>
<dbReference type="InterPro" id="IPR052156">
    <property type="entry name" value="BCAA_Transport_ATP-bd_LivF"/>
</dbReference>
<evidence type="ECO:0000313" key="7">
    <source>
        <dbReference type="EMBL" id="HHM43674.1"/>
    </source>
</evidence>
<accession>A0A7J3VRA7</accession>
<protein>
    <submittedName>
        <fullName evidence="7">ABC transporter ATP-binding protein</fullName>
    </submittedName>
</protein>
<dbReference type="Pfam" id="PF00005">
    <property type="entry name" value="ABC_tran"/>
    <property type="match status" value="1"/>
</dbReference>
<dbReference type="SMART" id="SM00382">
    <property type="entry name" value="AAA"/>
    <property type="match status" value="1"/>
</dbReference>
<keyword evidence="4 7" id="KW-0067">ATP-binding</keyword>
<reference evidence="7" key="1">
    <citation type="journal article" date="2020" name="mSystems">
        <title>Genome- and Community-Level Interaction Insights into Carbon Utilization and Element Cycling Functions of Hydrothermarchaeota in Hydrothermal Sediment.</title>
        <authorList>
            <person name="Zhou Z."/>
            <person name="Liu Y."/>
            <person name="Xu W."/>
            <person name="Pan J."/>
            <person name="Luo Z.H."/>
            <person name="Li M."/>
        </authorList>
    </citation>
    <scope>NUCLEOTIDE SEQUENCE [LARGE SCALE GENOMIC DNA]</scope>
    <source>
        <strain evidence="7">SpSt-1074</strain>
    </source>
</reference>
<evidence type="ECO:0000256" key="5">
    <source>
        <dbReference type="ARBA" id="ARBA00022970"/>
    </source>
</evidence>
<dbReference type="SUPFAM" id="SSF52540">
    <property type="entry name" value="P-loop containing nucleoside triphosphate hydrolases"/>
    <property type="match status" value="1"/>
</dbReference>
<dbReference type="EMBL" id="DRXH01000002">
    <property type="protein sequence ID" value="HHM43674.1"/>
    <property type="molecule type" value="Genomic_DNA"/>
</dbReference>
<dbReference type="PANTHER" id="PTHR43820:SF4">
    <property type="entry name" value="HIGH-AFFINITY BRANCHED-CHAIN AMINO ACID TRANSPORT ATP-BINDING PROTEIN LIVF"/>
    <property type="match status" value="1"/>
</dbReference>
<dbReference type="GO" id="GO:0005524">
    <property type="term" value="F:ATP binding"/>
    <property type="evidence" value="ECO:0007669"/>
    <property type="project" value="UniProtKB-KW"/>
</dbReference>
<organism evidence="7">
    <name type="scientific">Caldiarchaeum subterraneum</name>
    <dbReference type="NCBI Taxonomy" id="311458"/>
    <lineage>
        <taxon>Archaea</taxon>
        <taxon>Nitrososphaerota</taxon>
        <taxon>Candidatus Caldarchaeales</taxon>
        <taxon>Candidatus Caldarchaeaceae</taxon>
        <taxon>Candidatus Caldarchaeum</taxon>
    </lineage>
</organism>
<dbReference type="PROSITE" id="PS50893">
    <property type="entry name" value="ABC_TRANSPORTER_2"/>
    <property type="match status" value="1"/>
</dbReference>
<dbReference type="GO" id="GO:0015807">
    <property type="term" value="P:L-amino acid transport"/>
    <property type="evidence" value="ECO:0007669"/>
    <property type="project" value="TreeGrafter"/>
</dbReference>
<comment type="similarity">
    <text evidence="1">Belongs to the ABC transporter superfamily.</text>
</comment>
<dbReference type="AlphaFoldDB" id="A0A7J3VRA7"/>
<evidence type="ECO:0000256" key="4">
    <source>
        <dbReference type="ARBA" id="ARBA00022840"/>
    </source>
</evidence>
<dbReference type="InterPro" id="IPR027417">
    <property type="entry name" value="P-loop_NTPase"/>
</dbReference>
<dbReference type="InterPro" id="IPR017871">
    <property type="entry name" value="ABC_transporter-like_CS"/>
</dbReference>
<evidence type="ECO:0000256" key="3">
    <source>
        <dbReference type="ARBA" id="ARBA00022741"/>
    </source>
</evidence>
<keyword evidence="2" id="KW-0813">Transport</keyword>
<keyword evidence="3" id="KW-0547">Nucleotide-binding</keyword>
<evidence type="ECO:0000259" key="6">
    <source>
        <dbReference type="PROSITE" id="PS50893"/>
    </source>
</evidence>
<comment type="caution">
    <text evidence="7">The sequence shown here is derived from an EMBL/GenBank/DDBJ whole genome shotgun (WGS) entry which is preliminary data.</text>
</comment>
<dbReference type="GO" id="GO:0015658">
    <property type="term" value="F:branched-chain amino acid transmembrane transporter activity"/>
    <property type="evidence" value="ECO:0007669"/>
    <property type="project" value="TreeGrafter"/>
</dbReference>
<dbReference type="PANTHER" id="PTHR43820">
    <property type="entry name" value="HIGH-AFFINITY BRANCHED-CHAIN AMINO ACID TRANSPORT ATP-BINDING PROTEIN LIVF"/>
    <property type="match status" value="1"/>
</dbReference>
<gene>
    <name evidence="7" type="ORF">ENM31_00045</name>
</gene>
<proteinExistence type="inferred from homology"/>
<feature type="domain" description="ABC transporter" evidence="6">
    <location>
        <begin position="2"/>
        <end position="235"/>
    </location>
</feature>
<name>A0A7J3VRA7_CALS0</name>